<organism evidence="1 2">
    <name type="scientific">Kitasatospora viridis</name>
    <dbReference type="NCBI Taxonomy" id="281105"/>
    <lineage>
        <taxon>Bacteria</taxon>
        <taxon>Bacillati</taxon>
        <taxon>Actinomycetota</taxon>
        <taxon>Actinomycetes</taxon>
        <taxon>Kitasatosporales</taxon>
        <taxon>Streptomycetaceae</taxon>
        <taxon>Kitasatospora</taxon>
    </lineage>
</organism>
<dbReference type="AlphaFoldDB" id="A0A561UNE5"/>
<evidence type="ECO:0000313" key="2">
    <source>
        <dbReference type="Proteomes" id="UP000317940"/>
    </source>
</evidence>
<gene>
    <name evidence="1" type="ORF">FHX73_114760</name>
</gene>
<name>A0A561UNE5_9ACTN</name>
<dbReference type="Proteomes" id="UP000317940">
    <property type="component" value="Unassembled WGS sequence"/>
</dbReference>
<keyword evidence="2" id="KW-1185">Reference proteome</keyword>
<evidence type="ECO:0000313" key="1">
    <source>
        <dbReference type="EMBL" id="TWG00880.1"/>
    </source>
</evidence>
<accession>A0A561UNE5</accession>
<comment type="caution">
    <text evidence="1">The sequence shown here is derived from an EMBL/GenBank/DDBJ whole genome shotgun (WGS) entry which is preliminary data.</text>
</comment>
<reference evidence="1 2" key="1">
    <citation type="submission" date="2019-06" db="EMBL/GenBank/DDBJ databases">
        <title>Sequencing the genomes of 1000 actinobacteria strains.</title>
        <authorList>
            <person name="Klenk H.-P."/>
        </authorList>
    </citation>
    <scope>NUCLEOTIDE SEQUENCE [LARGE SCALE GENOMIC DNA]</scope>
    <source>
        <strain evidence="1 2">DSM 44826</strain>
    </source>
</reference>
<sequence length="386" mass="41910">MGFPSSDMLSVVGSFLTYQSLGKRFRTRHPDLAARLQVPDSLPLHLSVPLTGGRSVLLAQWRFDKPYDCAPVWAVVGPDIAEPPRIWSATTSSDILVDALHARAVAELGRVEEQSPWRWDEPVVGEIVALADELAARSVPVLMAVAQNRSRAVEVERGTKEEYFGRDEGDFLVVRGQGSLITVSHKPLSGWVADVRPAEGGASQRLDLGGLLLGQPSAVPGLESGRVDRADLAGLVAELARVPHVPTVDDGFVSTLPAGSTLLDSAARELARTGFAGVVPDSNGRTRLDSDTFHIEWWTRWKSIGLADMQRLYGIAAAKRRRLMVLVTENSATRPALAFADDVEAFVFAVDPDSRRLGACNGLAREVVLDDPTWLPARGLFDRRPT</sequence>
<proteinExistence type="predicted"/>
<dbReference type="EMBL" id="VIWT01000001">
    <property type="protein sequence ID" value="TWG00880.1"/>
    <property type="molecule type" value="Genomic_DNA"/>
</dbReference>
<protein>
    <submittedName>
        <fullName evidence="1">Uncharacterized protein</fullName>
    </submittedName>
</protein>